<evidence type="ECO:0000256" key="1">
    <source>
        <dbReference type="ARBA" id="ARBA00024353"/>
    </source>
</evidence>
<protein>
    <recommendedName>
        <fullName evidence="2">Anti-sigma-W factor RsiW</fullName>
    </recommendedName>
</protein>
<evidence type="ECO:0000256" key="3">
    <source>
        <dbReference type="SAM" id="Phobius"/>
    </source>
</evidence>
<keyword evidence="7" id="KW-1185">Reference proteome</keyword>
<feature type="domain" description="DUF4179" evidence="5">
    <location>
        <begin position="97"/>
        <end position="195"/>
    </location>
</feature>
<gene>
    <name evidence="6" type="ORF">E8L90_27990</name>
</gene>
<evidence type="ECO:0000259" key="5">
    <source>
        <dbReference type="Pfam" id="PF13786"/>
    </source>
</evidence>
<dbReference type="InterPro" id="IPR041916">
    <property type="entry name" value="Anti_sigma_zinc_sf"/>
</dbReference>
<comment type="caution">
    <text evidence="6">The sequence shown here is derived from an EMBL/GenBank/DDBJ whole genome shotgun (WGS) entry which is preliminary data.</text>
</comment>
<dbReference type="Pfam" id="PF13786">
    <property type="entry name" value="DUF4179"/>
    <property type="match status" value="1"/>
</dbReference>
<keyword evidence="3" id="KW-0812">Transmembrane</keyword>
<dbReference type="InterPro" id="IPR027383">
    <property type="entry name" value="Znf_put"/>
</dbReference>
<evidence type="ECO:0000256" key="2">
    <source>
        <dbReference type="ARBA" id="ARBA00024438"/>
    </source>
</evidence>
<evidence type="ECO:0000259" key="4">
    <source>
        <dbReference type="Pfam" id="PF13490"/>
    </source>
</evidence>
<proteinExistence type="inferred from homology"/>
<dbReference type="Proteomes" id="UP000307841">
    <property type="component" value="Unassembled WGS sequence"/>
</dbReference>
<dbReference type="InterPro" id="IPR025436">
    <property type="entry name" value="DUF4179"/>
</dbReference>
<keyword evidence="3" id="KW-0472">Membrane</keyword>
<dbReference type="Pfam" id="PF13490">
    <property type="entry name" value="zf-HC2"/>
    <property type="match status" value="1"/>
</dbReference>
<feature type="transmembrane region" description="Helical" evidence="3">
    <location>
        <begin position="103"/>
        <end position="124"/>
    </location>
</feature>
<keyword evidence="3" id="KW-1133">Transmembrane helix</keyword>
<organism evidence="6 7">
    <name type="scientific">Brevibacillus antibioticus</name>
    <dbReference type="NCBI Taxonomy" id="2570228"/>
    <lineage>
        <taxon>Bacteria</taxon>
        <taxon>Bacillati</taxon>
        <taxon>Bacillota</taxon>
        <taxon>Bacilli</taxon>
        <taxon>Bacillales</taxon>
        <taxon>Paenibacillaceae</taxon>
        <taxon>Brevibacillus</taxon>
    </lineage>
</organism>
<feature type="domain" description="Putative zinc-finger" evidence="4">
    <location>
        <begin position="8"/>
        <end position="36"/>
    </location>
</feature>
<evidence type="ECO:0000313" key="6">
    <source>
        <dbReference type="EMBL" id="TKI58924.1"/>
    </source>
</evidence>
<dbReference type="EMBL" id="SZNK01000001">
    <property type="protein sequence ID" value="TKI58924.1"/>
    <property type="molecule type" value="Genomic_DNA"/>
</dbReference>
<evidence type="ECO:0000313" key="7">
    <source>
        <dbReference type="Proteomes" id="UP000307841"/>
    </source>
</evidence>
<dbReference type="Gene3D" id="2.60.40.1630">
    <property type="entry name" value="bacillus anthracis domain"/>
    <property type="match status" value="1"/>
</dbReference>
<reference evidence="6 7" key="1">
    <citation type="submission" date="2019-04" db="EMBL/GenBank/DDBJ databases">
        <title>Whole genome sequencing of Brevibacillus sp. TGS2-1.</title>
        <authorList>
            <person name="Choi A."/>
        </authorList>
    </citation>
    <scope>NUCLEOTIDE SEQUENCE [LARGE SCALE GENOMIC DNA]</scope>
    <source>
        <strain evidence="6 7">TGS2-1</strain>
    </source>
</reference>
<accession>A0A4U2YEK9</accession>
<dbReference type="Gene3D" id="1.10.10.1320">
    <property type="entry name" value="Anti-sigma factor, zinc-finger domain"/>
    <property type="match status" value="1"/>
</dbReference>
<comment type="similarity">
    <text evidence="1">Belongs to the zinc-associated anti-sigma factor (ZAS) superfamily. Anti-sigma-W factor family.</text>
</comment>
<sequence length="590" mass="66418">MGCLKTKQLIDYLEDHLSSVERQEFEAHLEKCLHCHEALDSFVEDVYRMEVATKEELQKERIAGTIIEKLPDYPLGILKLKPLEEAQLQIGWKRRGNNLMKKSALAVASITAVVAIGIAILPLFTTYVSGLYAHQLANESKVTSQGIFSTIKGLDAGVKQAANNGFAQPLSLSAIDQGIALEIKEVLADPLRIMIAGVAKDKEGKYLKEKMQTWDGEITLKDKDGKILKPFYSTDFKGDLPAKQESSIPENLNWYTESLDNYQIFQRELNNFFNDDHPLPDEIIVEYNVTEIKCRENGKITRTIQGNWNFQIPVDMKKAKQATETVHINQQYTSPQGTVFAIKEMKFAPSGTVLVIETNIKGGYDRDMYTFQILDEKGAVVASWEDVRGRYPDGNNGYTMGKNVIAFASVVQYNTKDKTTFFSVFSPLDPNKKYTLKLGEINKLEKANFKTPKLTLASLVEKPVTVDQNGSTIMFGKAELKKDKFGIDRIEIDIKGMLGKDIVEVEGWEAEDEHGTERSIDYIGEKSKDKNGNVVMEGKLSMKTADFKIKPGKSVAAPPDKEIKELTIQYLYERKIQPDVSWEVPLQAKK</sequence>
<name>A0A4U2YEK9_9BACL</name>
<dbReference type="AlphaFoldDB" id="A0A4U2YEK9"/>